<dbReference type="Proteomes" id="UP000233837">
    <property type="component" value="Unassembled WGS sequence"/>
</dbReference>
<dbReference type="AlphaFoldDB" id="A0A2I0V7Y4"/>
<dbReference type="EMBL" id="KZ505459">
    <property type="protein sequence ID" value="PKU59518.1"/>
    <property type="molecule type" value="Genomic_DNA"/>
</dbReference>
<reference evidence="2 3" key="1">
    <citation type="journal article" date="2016" name="Sci. Rep.">
        <title>The Dendrobium catenatum Lindl. genome sequence provides insights into polysaccharide synthase, floral development and adaptive evolution.</title>
        <authorList>
            <person name="Zhang G.Q."/>
            <person name="Xu Q."/>
            <person name="Bian C."/>
            <person name="Tsai W.C."/>
            <person name="Yeh C.M."/>
            <person name="Liu K.W."/>
            <person name="Yoshida K."/>
            <person name="Zhang L.S."/>
            <person name="Chang S.B."/>
            <person name="Chen F."/>
            <person name="Shi Y."/>
            <person name="Su Y.Y."/>
            <person name="Zhang Y.Q."/>
            <person name="Chen L.J."/>
            <person name="Yin Y."/>
            <person name="Lin M."/>
            <person name="Huang H."/>
            <person name="Deng H."/>
            <person name="Wang Z.W."/>
            <person name="Zhu S.L."/>
            <person name="Zhao X."/>
            <person name="Deng C."/>
            <person name="Niu S.C."/>
            <person name="Huang J."/>
            <person name="Wang M."/>
            <person name="Liu G.H."/>
            <person name="Yang H.J."/>
            <person name="Xiao X.J."/>
            <person name="Hsiao Y.Y."/>
            <person name="Wu W.L."/>
            <person name="Chen Y.Y."/>
            <person name="Mitsuda N."/>
            <person name="Ohme-Takagi M."/>
            <person name="Luo Y.B."/>
            <person name="Van de Peer Y."/>
            <person name="Liu Z.J."/>
        </authorList>
    </citation>
    <scope>NUCLEOTIDE SEQUENCE [LARGE SCALE GENOMIC DNA]</scope>
    <source>
        <tissue evidence="2">The whole plant</tissue>
    </source>
</reference>
<evidence type="ECO:0000256" key="1">
    <source>
        <dbReference type="SAM" id="MobiDB-lite"/>
    </source>
</evidence>
<name>A0A2I0V7Y4_9ASPA</name>
<gene>
    <name evidence="2" type="ORF">MA16_Dca026543</name>
</gene>
<evidence type="ECO:0000313" key="2">
    <source>
        <dbReference type="EMBL" id="PKU59518.1"/>
    </source>
</evidence>
<evidence type="ECO:0000313" key="3">
    <source>
        <dbReference type="Proteomes" id="UP000233837"/>
    </source>
</evidence>
<feature type="compositionally biased region" description="Pro residues" evidence="1">
    <location>
        <begin position="650"/>
        <end position="678"/>
    </location>
</feature>
<sequence length="743" mass="79135">MDNFYHLEGPVVVTPSSGVETACNPVVNSLIDVHANLIYTQTLANRLGDISGLDIRNHLNWLNGLSECESESEVSDCGLASPNFCGCSDPGNDFTLGNVVAGAHISFVLLVATIGAVSSCLSGGTVSFWMVRARLLGCWEPRPSLTEPAFDYVSVKFPRLNDTALCVPSVEPLPIVDTVLPSVDVAGNTHNNVPVVDPNLNVMSGVNLVAVGDILLCEMTNILDGFAPSIVGQWVCVSEPVVVNANVLVVSSPLCSVDSVVVGVGDPLFMQTGCVSLNEDFGGVNTVASPVSNVVVESSQTIVNLIEPQALVYHVGDNSGIDVRAHLDWLHCTSELESGSDSSSEYCGGSDLGHDFKLVPERPVVSFCSILWDMGLLGNDVAVARFFVVIAAGGNLSKMLCLLNLRNFVEEPNEFEFISGGGFVSSIPTLVAGGKLHGDNELEVARPDLALTDNAVEETGAKEVVVSGHNDAEEVGQVYEVPLTIMYPKGLNSLFVSNLGITCSGQSVWLDGYLSSSGEGCEDLNIEEVDSIQELYGLDVCKMASGDDRKRRILKNIFGRRNKKIIVTSYNRSVCIEGTSSSQPATQSQPSLPILAPAAITQSQPSPQFYSPDPHLPSSDLTQTTPFYPYFPPPPHGVYPTYPPYSYPSYVPPPAQPSTTPPQPATAPPQPATEPPQPAAAEQATEGRILIEPDGDTFPAELSPDTLSVRRYDISGGYYPTVMNRLISDGISTRTSGGINVEK</sequence>
<reference evidence="2 3" key="2">
    <citation type="journal article" date="2017" name="Nature">
        <title>The Apostasia genome and the evolution of orchids.</title>
        <authorList>
            <person name="Zhang G.Q."/>
            <person name="Liu K.W."/>
            <person name="Li Z."/>
            <person name="Lohaus R."/>
            <person name="Hsiao Y.Y."/>
            <person name="Niu S.C."/>
            <person name="Wang J.Y."/>
            <person name="Lin Y.C."/>
            <person name="Xu Q."/>
            <person name="Chen L.J."/>
            <person name="Yoshida K."/>
            <person name="Fujiwara S."/>
            <person name="Wang Z.W."/>
            <person name="Zhang Y.Q."/>
            <person name="Mitsuda N."/>
            <person name="Wang M."/>
            <person name="Liu G.H."/>
            <person name="Pecoraro L."/>
            <person name="Huang H.X."/>
            <person name="Xiao X.J."/>
            <person name="Lin M."/>
            <person name="Wu X.Y."/>
            <person name="Wu W.L."/>
            <person name="Chen Y.Y."/>
            <person name="Chang S.B."/>
            <person name="Sakamoto S."/>
            <person name="Ohme-Takagi M."/>
            <person name="Yagi M."/>
            <person name="Zeng S.J."/>
            <person name="Shen C.Y."/>
            <person name="Yeh C.M."/>
            <person name="Luo Y.B."/>
            <person name="Tsai W.C."/>
            <person name="Van de Peer Y."/>
            <person name="Liu Z.J."/>
        </authorList>
    </citation>
    <scope>NUCLEOTIDE SEQUENCE [LARGE SCALE GENOMIC DNA]</scope>
    <source>
        <tissue evidence="2">The whole plant</tissue>
    </source>
</reference>
<feature type="region of interest" description="Disordered" evidence="1">
    <location>
        <begin position="650"/>
        <end position="703"/>
    </location>
</feature>
<accession>A0A2I0V7Y4</accession>
<organism evidence="2 3">
    <name type="scientific">Dendrobium catenatum</name>
    <dbReference type="NCBI Taxonomy" id="906689"/>
    <lineage>
        <taxon>Eukaryota</taxon>
        <taxon>Viridiplantae</taxon>
        <taxon>Streptophyta</taxon>
        <taxon>Embryophyta</taxon>
        <taxon>Tracheophyta</taxon>
        <taxon>Spermatophyta</taxon>
        <taxon>Magnoliopsida</taxon>
        <taxon>Liliopsida</taxon>
        <taxon>Asparagales</taxon>
        <taxon>Orchidaceae</taxon>
        <taxon>Epidendroideae</taxon>
        <taxon>Malaxideae</taxon>
        <taxon>Dendrobiinae</taxon>
        <taxon>Dendrobium</taxon>
    </lineage>
</organism>
<proteinExistence type="predicted"/>
<protein>
    <submittedName>
        <fullName evidence="2">Uncharacterized protein</fullName>
    </submittedName>
</protein>
<feature type="region of interest" description="Disordered" evidence="1">
    <location>
        <begin position="603"/>
        <end position="628"/>
    </location>
</feature>
<keyword evidence="3" id="KW-1185">Reference proteome</keyword>